<dbReference type="InterPro" id="IPR011701">
    <property type="entry name" value="MFS"/>
</dbReference>
<feature type="transmembrane region" description="Helical" evidence="7">
    <location>
        <begin position="415"/>
        <end position="433"/>
    </location>
</feature>
<keyword evidence="4 7" id="KW-0812">Transmembrane</keyword>
<organism evidence="9 10">
    <name type="scientific">Rhodococcus koreensis</name>
    <dbReference type="NCBI Taxonomy" id="99653"/>
    <lineage>
        <taxon>Bacteria</taxon>
        <taxon>Bacillati</taxon>
        <taxon>Actinomycetota</taxon>
        <taxon>Actinomycetes</taxon>
        <taxon>Mycobacteriales</taxon>
        <taxon>Nocardiaceae</taxon>
        <taxon>Rhodococcus</taxon>
    </lineage>
</organism>
<feature type="transmembrane region" description="Helical" evidence="7">
    <location>
        <begin position="319"/>
        <end position="338"/>
    </location>
</feature>
<keyword evidence="6 7" id="KW-0472">Membrane</keyword>
<dbReference type="PROSITE" id="PS50850">
    <property type="entry name" value="MFS"/>
    <property type="match status" value="1"/>
</dbReference>
<name>A0A1H4MG09_9NOCA</name>
<dbReference type="Proteomes" id="UP000183561">
    <property type="component" value="Unassembled WGS sequence"/>
</dbReference>
<sequence>MTAITNSESGHVGRRVDPSKRRKAIVGAYQGLLVDFIDIYLPVIALVPAIIYFQPADLSPAMKSTIYFVTFAATLLGRPIGALLFGSMADRIGRRRITMISVAGFSVCTLLIAFLPGYQTVGMWSIVLLVGLRFIDGIFLGGEYTAAVPLAYEYCDREKRGLVGGILAGAYCAAFVIISLVTLVMLRVAPAGGLDSPYVQWGWRIAFLFGAACGFAFLVYRRKHLPESDLWEESAKAKSPLRQVMFGSEKRSFWQVFVLMTGLWLTSSMVASVVPDKLKNFHKIDATTVTWALLVTNVVLYAGFVAAGVTSQRVGRRKFLTVMGFVIAVVGSAAYYIFMSDLIEGTLGIIAASIVVQVVISSVFGVATVYVNERFGTSVRSSGFAMGYSLSLLIPSFYSFYLLGLATFLPETVTAIPLIVVGGALIVIGALWGPETKDLEFRPTGRVEYAAE</sequence>
<dbReference type="AlphaFoldDB" id="A0A1H4MG09"/>
<dbReference type="GO" id="GO:0005886">
    <property type="term" value="C:plasma membrane"/>
    <property type="evidence" value="ECO:0007669"/>
    <property type="project" value="UniProtKB-SubCell"/>
</dbReference>
<dbReference type="InterPro" id="IPR036259">
    <property type="entry name" value="MFS_trans_sf"/>
</dbReference>
<dbReference type="PANTHER" id="PTHR43045">
    <property type="entry name" value="SHIKIMATE TRANSPORTER"/>
    <property type="match status" value="1"/>
</dbReference>
<keyword evidence="10" id="KW-1185">Reference proteome</keyword>
<evidence type="ECO:0000256" key="5">
    <source>
        <dbReference type="ARBA" id="ARBA00022989"/>
    </source>
</evidence>
<dbReference type="PANTHER" id="PTHR43045:SF4">
    <property type="entry name" value="TRANSPORTER YDFJ-RELATED"/>
    <property type="match status" value="1"/>
</dbReference>
<reference evidence="10" key="1">
    <citation type="submission" date="2016-10" db="EMBL/GenBank/DDBJ databases">
        <authorList>
            <person name="Varghese N."/>
            <person name="Submissions S."/>
        </authorList>
    </citation>
    <scope>NUCLEOTIDE SEQUENCE [LARGE SCALE GENOMIC DNA]</scope>
    <source>
        <strain evidence="10">DSM 44498</strain>
    </source>
</reference>
<evidence type="ECO:0000256" key="7">
    <source>
        <dbReference type="SAM" id="Phobius"/>
    </source>
</evidence>
<dbReference type="Pfam" id="PF07690">
    <property type="entry name" value="MFS_1"/>
    <property type="match status" value="1"/>
</dbReference>
<dbReference type="InterPro" id="IPR020846">
    <property type="entry name" value="MFS_dom"/>
</dbReference>
<keyword evidence="2" id="KW-0813">Transport</keyword>
<feature type="transmembrane region" description="Helical" evidence="7">
    <location>
        <begin position="162"/>
        <end position="189"/>
    </location>
</feature>
<dbReference type="SUPFAM" id="SSF103473">
    <property type="entry name" value="MFS general substrate transporter"/>
    <property type="match status" value="1"/>
</dbReference>
<evidence type="ECO:0000256" key="6">
    <source>
        <dbReference type="ARBA" id="ARBA00023136"/>
    </source>
</evidence>
<evidence type="ECO:0000313" key="9">
    <source>
        <dbReference type="EMBL" id="SEB82006.1"/>
    </source>
</evidence>
<feature type="transmembrane region" description="Helical" evidence="7">
    <location>
        <begin position="97"/>
        <end position="115"/>
    </location>
</feature>
<evidence type="ECO:0000256" key="2">
    <source>
        <dbReference type="ARBA" id="ARBA00022448"/>
    </source>
</evidence>
<feature type="transmembrane region" description="Helical" evidence="7">
    <location>
        <begin position="24"/>
        <end position="53"/>
    </location>
</feature>
<protein>
    <submittedName>
        <fullName evidence="9">Major Facilitator Superfamily protein</fullName>
    </submittedName>
</protein>
<feature type="transmembrane region" description="Helical" evidence="7">
    <location>
        <begin position="350"/>
        <end position="371"/>
    </location>
</feature>
<feature type="transmembrane region" description="Helical" evidence="7">
    <location>
        <begin position="201"/>
        <end position="220"/>
    </location>
</feature>
<evidence type="ECO:0000256" key="1">
    <source>
        <dbReference type="ARBA" id="ARBA00004651"/>
    </source>
</evidence>
<gene>
    <name evidence="9" type="ORF">SAMN04490239_1794</name>
</gene>
<evidence type="ECO:0000313" key="10">
    <source>
        <dbReference type="Proteomes" id="UP000183561"/>
    </source>
</evidence>
<dbReference type="Gene3D" id="1.20.1250.20">
    <property type="entry name" value="MFS general substrate transporter like domains"/>
    <property type="match status" value="2"/>
</dbReference>
<feature type="transmembrane region" description="Helical" evidence="7">
    <location>
        <begin position="286"/>
        <end position="307"/>
    </location>
</feature>
<feature type="transmembrane region" description="Helical" evidence="7">
    <location>
        <begin position="383"/>
        <end position="403"/>
    </location>
</feature>
<feature type="domain" description="Major facilitator superfamily (MFS) profile" evidence="8">
    <location>
        <begin position="24"/>
        <end position="437"/>
    </location>
</feature>
<dbReference type="EMBL" id="FNSV01000005">
    <property type="protein sequence ID" value="SEB82006.1"/>
    <property type="molecule type" value="Genomic_DNA"/>
</dbReference>
<proteinExistence type="predicted"/>
<dbReference type="RefSeq" id="WP_072948655.1">
    <property type="nucleotide sequence ID" value="NZ_FNSV01000005.1"/>
</dbReference>
<keyword evidence="5 7" id="KW-1133">Transmembrane helix</keyword>
<evidence type="ECO:0000256" key="3">
    <source>
        <dbReference type="ARBA" id="ARBA00022475"/>
    </source>
</evidence>
<feature type="transmembrane region" description="Helical" evidence="7">
    <location>
        <begin position="121"/>
        <end position="141"/>
    </location>
</feature>
<feature type="transmembrane region" description="Helical" evidence="7">
    <location>
        <begin position="252"/>
        <end position="274"/>
    </location>
</feature>
<dbReference type="GO" id="GO:0022857">
    <property type="term" value="F:transmembrane transporter activity"/>
    <property type="evidence" value="ECO:0007669"/>
    <property type="project" value="InterPro"/>
</dbReference>
<keyword evidence="3" id="KW-1003">Cell membrane</keyword>
<comment type="subcellular location">
    <subcellularLocation>
        <location evidence="1">Cell membrane</location>
        <topology evidence="1">Multi-pass membrane protein</topology>
    </subcellularLocation>
</comment>
<evidence type="ECO:0000256" key="4">
    <source>
        <dbReference type="ARBA" id="ARBA00022692"/>
    </source>
</evidence>
<dbReference type="InterPro" id="IPR005829">
    <property type="entry name" value="Sugar_transporter_CS"/>
</dbReference>
<accession>A0A1H4MG09</accession>
<dbReference type="PROSITE" id="PS00217">
    <property type="entry name" value="SUGAR_TRANSPORT_2"/>
    <property type="match status" value="1"/>
</dbReference>
<feature type="transmembrane region" description="Helical" evidence="7">
    <location>
        <begin position="65"/>
        <end position="85"/>
    </location>
</feature>
<evidence type="ECO:0000259" key="8">
    <source>
        <dbReference type="PROSITE" id="PS50850"/>
    </source>
</evidence>